<dbReference type="RefSeq" id="XP_040875438.1">
    <property type="nucleotide sequence ID" value="XM_041028859.1"/>
</dbReference>
<evidence type="ECO:0000256" key="1">
    <source>
        <dbReference type="SAM" id="MobiDB-lite"/>
    </source>
</evidence>
<organism evidence="2 3">
    <name type="scientific">Aureobasidium melanogenum (strain CBS 110374)</name>
    <name type="common">Aureobasidium pullulans var. melanogenum</name>
    <dbReference type="NCBI Taxonomy" id="1043003"/>
    <lineage>
        <taxon>Eukaryota</taxon>
        <taxon>Fungi</taxon>
        <taxon>Dikarya</taxon>
        <taxon>Ascomycota</taxon>
        <taxon>Pezizomycotina</taxon>
        <taxon>Dothideomycetes</taxon>
        <taxon>Dothideomycetidae</taxon>
        <taxon>Dothideales</taxon>
        <taxon>Saccotheciaceae</taxon>
        <taxon>Aureobasidium</taxon>
    </lineage>
</organism>
<evidence type="ECO:0000313" key="2">
    <source>
        <dbReference type="EMBL" id="KEQ58415.1"/>
    </source>
</evidence>
<protein>
    <submittedName>
        <fullName evidence="2">Uncharacterized protein</fullName>
    </submittedName>
</protein>
<accession>A0A074VCI1</accession>
<gene>
    <name evidence="2" type="ORF">M437DRAFT_88564</name>
</gene>
<dbReference type="GeneID" id="63922232"/>
<dbReference type="Proteomes" id="UP000030672">
    <property type="component" value="Unassembled WGS sequence"/>
</dbReference>
<dbReference type="EMBL" id="KL584855">
    <property type="protein sequence ID" value="KEQ58415.1"/>
    <property type="molecule type" value="Genomic_DNA"/>
</dbReference>
<reference evidence="2 3" key="1">
    <citation type="journal article" date="2014" name="BMC Genomics">
        <title>Genome sequencing of four Aureobasidium pullulans varieties: biotechnological potential, stress tolerance, and description of new species.</title>
        <authorList>
            <person name="Gostin Ar C."/>
            <person name="Ohm R.A."/>
            <person name="Kogej T."/>
            <person name="Sonjak S."/>
            <person name="Turk M."/>
            <person name="Zajc J."/>
            <person name="Zalar P."/>
            <person name="Grube M."/>
            <person name="Sun H."/>
            <person name="Han J."/>
            <person name="Sharma A."/>
            <person name="Chiniquy J."/>
            <person name="Ngan C.Y."/>
            <person name="Lipzen A."/>
            <person name="Barry K."/>
            <person name="Grigoriev I.V."/>
            <person name="Gunde-Cimerman N."/>
        </authorList>
    </citation>
    <scope>NUCLEOTIDE SEQUENCE [LARGE SCALE GENOMIC DNA]</scope>
    <source>
        <strain evidence="2 3">CBS 110374</strain>
    </source>
</reference>
<name>A0A074VCI1_AURM1</name>
<keyword evidence="3" id="KW-1185">Reference proteome</keyword>
<dbReference type="HOGENOM" id="CLU_105109_0_0_1"/>
<evidence type="ECO:0000313" key="3">
    <source>
        <dbReference type="Proteomes" id="UP000030672"/>
    </source>
</evidence>
<dbReference type="AlphaFoldDB" id="A0A074VCI1"/>
<proteinExistence type="predicted"/>
<feature type="region of interest" description="Disordered" evidence="1">
    <location>
        <begin position="133"/>
        <end position="170"/>
    </location>
</feature>
<sequence>MSSTTLQYNWLWCDDNQKVTEWFLSEPDIHEYALFYSSFINHANRTWSIFADKAPRVKKLQRLELFIIECLCKNPIPADMLIEAFKKYNKYIGGTRGNLKGKGLIKFGDDTPEMRAIKDGKKELHHQIATYHKKHGDTRFEDTENENTEDGEMKDVEAQPTEIVDENGERPITFELAIVGGKKNDEDQDMA</sequence>